<feature type="region of interest" description="Disordered" evidence="1">
    <location>
        <begin position="1"/>
        <end position="59"/>
    </location>
</feature>
<dbReference type="AlphaFoldDB" id="A0A8H5JGQ0"/>
<comment type="caution">
    <text evidence="2">The sequence shown here is derived from an EMBL/GenBank/DDBJ whole genome shotgun (WGS) entry which is preliminary data.</text>
</comment>
<dbReference type="Proteomes" id="UP000522262">
    <property type="component" value="Unassembled WGS sequence"/>
</dbReference>
<reference evidence="2 3" key="1">
    <citation type="submission" date="2020-05" db="EMBL/GenBank/DDBJ databases">
        <title>Identification and distribution of gene clusters putatively required for synthesis of sphingolipid metabolism inhibitors in phylogenetically diverse species of the filamentous fungus Fusarium.</title>
        <authorList>
            <person name="Kim H.-S."/>
            <person name="Busman M."/>
            <person name="Brown D.W."/>
            <person name="Divon H."/>
            <person name="Uhlig S."/>
            <person name="Proctor R.H."/>
        </authorList>
    </citation>
    <scope>NUCLEOTIDE SEQUENCE [LARGE SCALE GENOMIC DNA]</scope>
    <source>
        <strain evidence="2 3">NRRL 53147</strain>
    </source>
</reference>
<evidence type="ECO:0000313" key="2">
    <source>
        <dbReference type="EMBL" id="KAF5552826.1"/>
    </source>
</evidence>
<keyword evidence="2" id="KW-0418">Kinase</keyword>
<sequence>MSDQRSCPSMGLLPVTSNSSFPTCRNGPLDHRDENLELVPLQPHNNPSSSNNNNKTTAAAAADMPSWGVIFDTVVKGLTMAVHLITLTEKGWKYARKWRGVKKEEEKEIEMGP</sequence>
<organism evidence="2 3">
    <name type="scientific">Fusarium mexicanum</name>
    <dbReference type="NCBI Taxonomy" id="751941"/>
    <lineage>
        <taxon>Eukaryota</taxon>
        <taxon>Fungi</taxon>
        <taxon>Dikarya</taxon>
        <taxon>Ascomycota</taxon>
        <taxon>Pezizomycotina</taxon>
        <taxon>Sordariomycetes</taxon>
        <taxon>Hypocreomycetidae</taxon>
        <taxon>Hypocreales</taxon>
        <taxon>Nectriaceae</taxon>
        <taxon>Fusarium</taxon>
        <taxon>Fusarium fujikuroi species complex</taxon>
    </lineage>
</organism>
<proteinExistence type="predicted"/>
<keyword evidence="3" id="KW-1185">Reference proteome</keyword>
<feature type="non-terminal residue" evidence="2">
    <location>
        <position position="1"/>
    </location>
</feature>
<accession>A0A8H5JGQ0</accession>
<name>A0A8H5JGQ0_9HYPO</name>
<protein>
    <submittedName>
        <fullName evidence="2">Serine threonine kinase</fullName>
    </submittedName>
</protein>
<evidence type="ECO:0000256" key="1">
    <source>
        <dbReference type="SAM" id="MobiDB-lite"/>
    </source>
</evidence>
<evidence type="ECO:0000313" key="3">
    <source>
        <dbReference type="Proteomes" id="UP000522262"/>
    </source>
</evidence>
<dbReference type="EMBL" id="JAAOAM010000058">
    <property type="protein sequence ID" value="KAF5552826.1"/>
    <property type="molecule type" value="Genomic_DNA"/>
</dbReference>
<keyword evidence="2" id="KW-0808">Transferase</keyword>
<dbReference type="GO" id="GO:0016301">
    <property type="term" value="F:kinase activity"/>
    <property type="evidence" value="ECO:0007669"/>
    <property type="project" value="UniProtKB-KW"/>
</dbReference>
<gene>
    <name evidence="2" type="ORF">FMEXI_2605</name>
</gene>
<feature type="compositionally biased region" description="Low complexity" evidence="1">
    <location>
        <begin position="45"/>
        <end position="59"/>
    </location>
</feature>